<protein>
    <submittedName>
        <fullName evidence="1">17064_t:CDS:1</fullName>
    </submittedName>
</protein>
<gene>
    <name evidence="1" type="ORF">SPELUC_LOCUS7354</name>
</gene>
<name>A0ACA9MYW4_9GLOM</name>
<accession>A0ACA9MYW4</accession>
<keyword evidence="2" id="KW-1185">Reference proteome</keyword>
<dbReference type="Proteomes" id="UP000789366">
    <property type="component" value="Unassembled WGS sequence"/>
</dbReference>
<dbReference type="EMBL" id="CAJVPW010009606">
    <property type="protein sequence ID" value="CAG8607067.1"/>
    <property type="molecule type" value="Genomic_DNA"/>
</dbReference>
<sequence length="62" mass="6794">MAPVYSRLSFHLALPNIIVEATDHANETIASVLKSQLTAQALHIVNIYSVLQSCMNLKTSLI</sequence>
<feature type="non-terminal residue" evidence="1">
    <location>
        <position position="62"/>
    </location>
</feature>
<comment type="caution">
    <text evidence="1">The sequence shown here is derived from an EMBL/GenBank/DDBJ whole genome shotgun (WGS) entry which is preliminary data.</text>
</comment>
<evidence type="ECO:0000313" key="2">
    <source>
        <dbReference type="Proteomes" id="UP000789366"/>
    </source>
</evidence>
<proteinExistence type="predicted"/>
<feature type="non-terminal residue" evidence="1">
    <location>
        <position position="1"/>
    </location>
</feature>
<evidence type="ECO:0000313" key="1">
    <source>
        <dbReference type="EMBL" id="CAG8607067.1"/>
    </source>
</evidence>
<organism evidence="1 2">
    <name type="scientific">Cetraspora pellucida</name>
    <dbReference type="NCBI Taxonomy" id="1433469"/>
    <lineage>
        <taxon>Eukaryota</taxon>
        <taxon>Fungi</taxon>
        <taxon>Fungi incertae sedis</taxon>
        <taxon>Mucoromycota</taxon>
        <taxon>Glomeromycotina</taxon>
        <taxon>Glomeromycetes</taxon>
        <taxon>Diversisporales</taxon>
        <taxon>Gigasporaceae</taxon>
        <taxon>Cetraspora</taxon>
    </lineage>
</organism>
<reference evidence="1" key="1">
    <citation type="submission" date="2021-06" db="EMBL/GenBank/DDBJ databases">
        <authorList>
            <person name="Kallberg Y."/>
            <person name="Tangrot J."/>
            <person name="Rosling A."/>
        </authorList>
    </citation>
    <scope>NUCLEOTIDE SEQUENCE</scope>
    <source>
        <strain evidence="1">28 12/20/2015</strain>
    </source>
</reference>